<dbReference type="GO" id="GO:0051607">
    <property type="term" value="P:defense response to virus"/>
    <property type="evidence" value="ECO:0007669"/>
    <property type="project" value="UniProtKB-KW"/>
</dbReference>
<keyword evidence="1" id="KW-0051">Antiviral defense</keyword>
<dbReference type="AlphaFoldDB" id="A0A6M1RFP8"/>
<dbReference type="RefSeq" id="WP_165105889.1">
    <property type="nucleotide sequence ID" value="NZ_JAAKYA010000015.1"/>
</dbReference>
<dbReference type="NCBIfam" id="TIGR01898">
    <property type="entry name" value="cas_TM1791_cmr6"/>
    <property type="match status" value="1"/>
</dbReference>
<sequence length="451" mass="49404">MSPDVRQLIGDWAENVDNRGLLYEKFALPKSWGIGDDQKLNDAARWSVLRIVTRGSELLRRDAERLRREADGKNVQPNVRKRKQRDAEIADKMSKVGRFDPELVKAANSGASRFLTDLDKSYAGRVATFEATLGARLMVNLAGGVVENAGIALDRCFGLPFIPGSAVKGIARNQALWEIHEAQPDDKRPLLRLAMLLFGYGANDIKDHGDFAWAGGAANARETAKEIGANDFKGCACFLPAYPTTPPTLVVDMVNPHYPEYYRGKRSRADDNENPVPNYFPAVEKGSTFGFAVLLNRVPPVAGITAAELLDQARDWLKRAVTKRGVGAKTAAGYGWFELGRKTSRPVAASEAVATGTATASRPEAPPDSPADTLIAKWRGKLTATGNFPAALPEIAALQSDADLKRVFEAVIPQNERQRLRKNNPYWQSFTSGRHGEAGRKILQRLGITLK</sequence>
<comment type="caution">
    <text evidence="4">The sequence shown here is derived from an EMBL/GenBank/DDBJ whole genome shotgun (WGS) entry which is preliminary data.</text>
</comment>
<accession>A0A6M1RFP8</accession>
<feature type="region of interest" description="Disordered" evidence="2">
    <location>
        <begin position="348"/>
        <end position="372"/>
    </location>
</feature>
<dbReference type="InterPro" id="IPR005537">
    <property type="entry name" value="RAMP_III_fam"/>
</dbReference>
<keyword evidence="5" id="KW-1185">Reference proteome</keyword>
<dbReference type="Proteomes" id="UP000477311">
    <property type="component" value="Unassembled WGS sequence"/>
</dbReference>
<evidence type="ECO:0000259" key="3">
    <source>
        <dbReference type="Pfam" id="PF03787"/>
    </source>
</evidence>
<name>A0A6M1RFP8_9BACT</name>
<proteinExistence type="predicted"/>
<reference evidence="4 5" key="1">
    <citation type="submission" date="2020-02" db="EMBL/GenBank/DDBJ databases">
        <title>Draft genome sequence of Limisphaera ngatamarikiensis NGM72.4T, a thermophilic Verrucomicrobia grouped in subdivision 3.</title>
        <authorList>
            <person name="Carere C.R."/>
            <person name="Steen J."/>
            <person name="Hugenholtz P."/>
            <person name="Stott M.B."/>
        </authorList>
    </citation>
    <scope>NUCLEOTIDE SEQUENCE [LARGE SCALE GENOMIC DNA]</scope>
    <source>
        <strain evidence="4 5">NGM72.4</strain>
    </source>
</reference>
<feature type="domain" description="CRISPR type III-associated protein" evidence="3">
    <location>
        <begin position="146"/>
        <end position="338"/>
    </location>
</feature>
<protein>
    <submittedName>
        <fullName evidence="4">Type III-B CRISPR module RAMP protein Cmr6</fullName>
    </submittedName>
</protein>
<dbReference type="PANTHER" id="PTHR39965:SF1">
    <property type="entry name" value="CRISPR SYSTEM CMR SUBUNIT CMR6"/>
    <property type="match status" value="1"/>
</dbReference>
<gene>
    <name evidence="4" type="primary">cmr6</name>
    <name evidence="4" type="ORF">G4L39_03305</name>
</gene>
<evidence type="ECO:0000313" key="4">
    <source>
        <dbReference type="EMBL" id="NGO38426.1"/>
    </source>
</evidence>
<dbReference type="PANTHER" id="PTHR39965">
    <property type="entry name" value="CRISPR SYSTEM CMR SUBUNIT CMR6"/>
    <property type="match status" value="1"/>
</dbReference>
<organism evidence="4 5">
    <name type="scientific">Limisphaera ngatamarikiensis</name>
    <dbReference type="NCBI Taxonomy" id="1324935"/>
    <lineage>
        <taxon>Bacteria</taxon>
        <taxon>Pseudomonadati</taxon>
        <taxon>Verrucomicrobiota</taxon>
        <taxon>Verrucomicrobiia</taxon>
        <taxon>Limisphaerales</taxon>
        <taxon>Limisphaeraceae</taxon>
        <taxon>Limisphaera</taxon>
    </lineage>
</organism>
<evidence type="ECO:0000313" key="5">
    <source>
        <dbReference type="Proteomes" id="UP000477311"/>
    </source>
</evidence>
<dbReference type="Pfam" id="PF03787">
    <property type="entry name" value="RAMPs"/>
    <property type="match status" value="1"/>
</dbReference>
<evidence type="ECO:0000256" key="1">
    <source>
        <dbReference type="ARBA" id="ARBA00023118"/>
    </source>
</evidence>
<evidence type="ECO:0000256" key="2">
    <source>
        <dbReference type="SAM" id="MobiDB-lite"/>
    </source>
</evidence>
<dbReference type="InterPro" id="IPR010172">
    <property type="entry name" value="CRISPR-assoc_prot_TM1791"/>
</dbReference>
<dbReference type="EMBL" id="JAAKYA010000015">
    <property type="protein sequence ID" value="NGO38426.1"/>
    <property type="molecule type" value="Genomic_DNA"/>
</dbReference>